<dbReference type="InterPro" id="IPR033469">
    <property type="entry name" value="CYTH-like_dom_sf"/>
</dbReference>
<accession>A0A146KCE7</accession>
<evidence type="ECO:0000259" key="1">
    <source>
        <dbReference type="PROSITE" id="PS51707"/>
    </source>
</evidence>
<evidence type="ECO:0000313" key="2">
    <source>
        <dbReference type="EMBL" id="JAP94207.1"/>
    </source>
</evidence>
<sequence length="177" mass="20957">VKITLSSKKDYETVLNRLEKPLTIEKQHNVFYTNEFLSENHISVRLREIDGIITLTTKIRVSKEAGFFVAKEQNTQIESKELFLKNPENYVPDELKAHVFGLKQQAEFHSTRKIYKFKNYTLEIDWAIFKKSELFEIECETENEKSYKNDIQSLLDGIQWKYSTKTKHKLCLADEEK</sequence>
<dbReference type="Gene3D" id="2.40.320.10">
    <property type="entry name" value="Hypothetical Protein Pfu-838710-001"/>
    <property type="match status" value="1"/>
</dbReference>
<dbReference type="Pfam" id="PF01928">
    <property type="entry name" value="CYTH"/>
    <property type="match status" value="1"/>
</dbReference>
<dbReference type="AlphaFoldDB" id="A0A146KCE7"/>
<dbReference type="GO" id="GO:0016462">
    <property type="term" value="F:pyrophosphatase activity"/>
    <property type="evidence" value="ECO:0007669"/>
    <property type="project" value="UniProtKB-ARBA"/>
</dbReference>
<dbReference type="EMBL" id="GDID01002399">
    <property type="protein sequence ID" value="JAP94207.1"/>
    <property type="molecule type" value="Transcribed_RNA"/>
</dbReference>
<dbReference type="InterPro" id="IPR023577">
    <property type="entry name" value="CYTH_domain"/>
</dbReference>
<dbReference type="PROSITE" id="PS51707">
    <property type="entry name" value="CYTH"/>
    <property type="match status" value="1"/>
</dbReference>
<dbReference type="SUPFAM" id="SSF55154">
    <property type="entry name" value="CYTH-like phosphatases"/>
    <property type="match status" value="1"/>
</dbReference>
<organism evidence="2">
    <name type="scientific">Trepomonas sp. PC1</name>
    <dbReference type="NCBI Taxonomy" id="1076344"/>
    <lineage>
        <taxon>Eukaryota</taxon>
        <taxon>Metamonada</taxon>
        <taxon>Diplomonadida</taxon>
        <taxon>Hexamitidae</taxon>
        <taxon>Hexamitinae</taxon>
        <taxon>Trepomonas</taxon>
    </lineage>
</organism>
<gene>
    <name evidence="2" type="ORF">TPC1_13234</name>
</gene>
<proteinExistence type="predicted"/>
<reference evidence="2" key="1">
    <citation type="submission" date="2015-07" db="EMBL/GenBank/DDBJ databases">
        <title>Adaptation to a free-living lifestyle via gene acquisitions in the diplomonad Trepomonas sp. PC1.</title>
        <authorList>
            <person name="Xu F."/>
            <person name="Jerlstrom-Hultqvist J."/>
            <person name="Kolisko M."/>
            <person name="Simpson A.G.B."/>
            <person name="Roger A.J."/>
            <person name="Svard S.G."/>
            <person name="Andersson J.O."/>
        </authorList>
    </citation>
    <scope>NUCLEOTIDE SEQUENCE</scope>
    <source>
        <strain evidence="2">PC1</strain>
    </source>
</reference>
<feature type="non-terminal residue" evidence="2">
    <location>
        <position position="1"/>
    </location>
</feature>
<protein>
    <submittedName>
        <fullName evidence="2">CYTH-like domain-containing protein</fullName>
    </submittedName>
</protein>
<dbReference type="PANTHER" id="PTHR34948:SF2">
    <property type="entry name" value="TRIPHOSPHATE TUNNEL METALLOENZYME 3"/>
    <property type="match status" value="1"/>
</dbReference>
<feature type="domain" description="CYTH" evidence="1">
    <location>
        <begin position="1"/>
        <end position="174"/>
    </location>
</feature>
<name>A0A146KCE7_9EUKA</name>
<dbReference type="PANTHER" id="PTHR34948">
    <property type="entry name" value="OS08G0299200 PROTEIN"/>
    <property type="match status" value="1"/>
</dbReference>